<dbReference type="PANTHER" id="PTHR12307:SF53">
    <property type="entry name" value="PROTEIN PHOSPHATASE 1 REGULATORY SUBUNIT"/>
    <property type="match status" value="1"/>
</dbReference>
<dbReference type="EMBL" id="CAJNOW010013891">
    <property type="protein sequence ID" value="CAF1626568.1"/>
    <property type="molecule type" value="Genomic_DNA"/>
</dbReference>
<dbReference type="PANTHER" id="PTHR12307">
    <property type="entry name" value="PROTEIN PHOSPHATASE 1 REGULATORY SUBUNIT"/>
    <property type="match status" value="1"/>
</dbReference>
<dbReference type="GO" id="GO:0008157">
    <property type="term" value="F:protein phosphatase 1 binding"/>
    <property type="evidence" value="ECO:0007669"/>
    <property type="project" value="TreeGrafter"/>
</dbReference>
<evidence type="ECO:0000313" key="4">
    <source>
        <dbReference type="EMBL" id="CAF1626568.1"/>
    </source>
</evidence>
<dbReference type="Pfam" id="PF03370">
    <property type="entry name" value="CBM_21"/>
    <property type="match status" value="1"/>
</dbReference>
<keyword evidence="1" id="KW-0175">Coiled coil</keyword>
<proteinExistence type="predicted"/>
<evidence type="ECO:0000313" key="5">
    <source>
        <dbReference type="Proteomes" id="UP000663834"/>
    </source>
</evidence>
<organism evidence="4 5">
    <name type="scientific">Rotaria magnacalcarata</name>
    <dbReference type="NCBI Taxonomy" id="392030"/>
    <lineage>
        <taxon>Eukaryota</taxon>
        <taxon>Metazoa</taxon>
        <taxon>Spiralia</taxon>
        <taxon>Gnathifera</taxon>
        <taxon>Rotifera</taxon>
        <taxon>Eurotatoria</taxon>
        <taxon>Bdelloidea</taxon>
        <taxon>Philodinida</taxon>
        <taxon>Philodinidae</taxon>
        <taxon>Rotaria</taxon>
    </lineage>
</organism>
<feature type="region of interest" description="Disordered" evidence="2">
    <location>
        <begin position="106"/>
        <end position="129"/>
    </location>
</feature>
<dbReference type="InterPro" id="IPR005036">
    <property type="entry name" value="CBM21_dom"/>
</dbReference>
<feature type="domain" description="CBM21" evidence="3">
    <location>
        <begin position="404"/>
        <end position="514"/>
    </location>
</feature>
<sequence length="520" mass="58501">MSRKPILTNGNNHIDTPYISSSHKVMQYLRSSLRWPVNVTTTNTINFNSANNQKNIFSSTNNPVNGIDASMNNQFVHRVRSCSDNCSSISEIDPLSRFPFSLSPSLSESSGYRSVHSSNGSSSGVSSTISDVGQEENIFKSLEDLEFNLGFDQSSSSDGIEVADFDDLDESQAISNSNSDTVTLLDFGESNLDARINELKELLRKSNSSTSINSNGEINNDDTIIDSQTKKQQQKNSASFLHDSTYTLCSPDRFAAYAEDDNDNCSDVTSKIISKRSNSLGIPVLNNKSVLLDNPPKKAIISKRSNSLGIPVLNNKSVLLDNPPKKAVRFADMLGLDLESIRYMTPPDQSANLLKQECIRIKLEQLRQAKNQLNSLTTSLNDTKKSTKQYYLVSKHFTSPTNIIPLIYDRQVMLECLYTKDSAAYGTVRVHNISFEKRVFTRLTDNEWQTSQDIYGWHSMNYENNNTDTFTFEIRLKKYDDSTTVPKQINFAICLQAANQEFWDNNLGWNYVLDVLERQQ</sequence>
<evidence type="ECO:0000259" key="3">
    <source>
        <dbReference type="PROSITE" id="PS51159"/>
    </source>
</evidence>
<dbReference type="OrthoDB" id="1881at2759"/>
<dbReference type="Gene3D" id="2.60.40.2440">
    <property type="entry name" value="Carbohydrate binding type-21 domain"/>
    <property type="match status" value="1"/>
</dbReference>
<dbReference type="Proteomes" id="UP000663834">
    <property type="component" value="Unassembled WGS sequence"/>
</dbReference>
<reference evidence="4" key="1">
    <citation type="submission" date="2021-02" db="EMBL/GenBank/DDBJ databases">
        <authorList>
            <person name="Nowell W R."/>
        </authorList>
    </citation>
    <scope>NUCLEOTIDE SEQUENCE</scope>
</reference>
<dbReference type="GO" id="GO:0005979">
    <property type="term" value="P:regulation of glycogen biosynthetic process"/>
    <property type="evidence" value="ECO:0007669"/>
    <property type="project" value="TreeGrafter"/>
</dbReference>
<feature type="coiled-coil region" evidence="1">
    <location>
        <begin position="359"/>
        <end position="386"/>
    </location>
</feature>
<evidence type="ECO:0000256" key="1">
    <source>
        <dbReference type="SAM" id="Coils"/>
    </source>
</evidence>
<dbReference type="InterPro" id="IPR050782">
    <property type="entry name" value="PP1_regulatory_subunit_3"/>
</dbReference>
<dbReference type="GO" id="GO:2001069">
    <property type="term" value="F:glycogen binding"/>
    <property type="evidence" value="ECO:0007669"/>
    <property type="project" value="TreeGrafter"/>
</dbReference>
<evidence type="ECO:0000256" key="2">
    <source>
        <dbReference type="SAM" id="MobiDB-lite"/>
    </source>
</evidence>
<name>A0A816CQE1_9BILA</name>
<dbReference type="AlphaFoldDB" id="A0A816CQE1"/>
<comment type="caution">
    <text evidence="4">The sequence shown here is derived from an EMBL/GenBank/DDBJ whole genome shotgun (WGS) entry which is preliminary data.</text>
</comment>
<dbReference type="PROSITE" id="PS51159">
    <property type="entry name" value="CBM21"/>
    <property type="match status" value="1"/>
</dbReference>
<gene>
    <name evidence="4" type="ORF">KQP761_LOCUS25460</name>
</gene>
<accession>A0A816CQE1</accession>
<dbReference type="GO" id="GO:0000164">
    <property type="term" value="C:protein phosphatase type 1 complex"/>
    <property type="evidence" value="ECO:0007669"/>
    <property type="project" value="TreeGrafter"/>
</dbReference>
<protein>
    <recommendedName>
        <fullName evidence="3">CBM21 domain-containing protein</fullName>
    </recommendedName>
</protein>
<dbReference type="InterPro" id="IPR038175">
    <property type="entry name" value="CBM21_dom_sf"/>
</dbReference>